<dbReference type="InterPro" id="IPR003784">
    <property type="entry name" value="BioY"/>
</dbReference>
<sequence length="184" mass="19086">MTLTQAALPTRTILTNAMLVLAGTVILALSAQIAVPMFPVPMTLQTLAISLIGLTYGSRLAAVTLIAYLAEGAMGLPVFSNFANGAALSGPTAGFLFGFVGMAWLTGWMVERGFDRGFGRLFVAAFVPALLLFVPGVVALKLVTGMDWQAAVAAGMVPFLIGAVVKAVIAAMAVKGGWALLDRR</sequence>
<feature type="transmembrane region" description="Helical" evidence="3">
    <location>
        <begin position="150"/>
        <end position="174"/>
    </location>
</feature>
<keyword evidence="2" id="KW-0813">Transport</keyword>
<feature type="transmembrane region" description="Helical" evidence="3">
    <location>
        <begin position="117"/>
        <end position="138"/>
    </location>
</feature>
<keyword evidence="2" id="KW-1003">Cell membrane</keyword>
<evidence type="ECO:0000313" key="4">
    <source>
        <dbReference type="EMBL" id="TKW68183.1"/>
    </source>
</evidence>
<dbReference type="Proteomes" id="UP000315344">
    <property type="component" value="Unassembled WGS sequence"/>
</dbReference>
<reference evidence="4 5" key="1">
    <citation type="journal article" date="2017" name="Nat. Commun.">
        <title>In situ click chemistry generation of cyclooxygenase-2 inhibitors.</title>
        <authorList>
            <person name="Bhardwaj A."/>
            <person name="Kaur J."/>
            <person name="Wuest M."/>
            <person name="Wuest F."/>
        </authorList>
    </citation>
    <scope>NUCLEOTIDE SEQUENCE [LARGE SCALE GENOMIC DNA]</scope>
    <source>
        <strain evidence="4">S2_012_000_R3_94</strain>
    </source>
</reference>
<feature type="transmembrane region" description="Helical" evidence="3">
    <location>
        <begin position="12"/>
        <end position="35"/>
    </location>
</feature>
<keyword evidence="3" id="KW-1133">Transmembrane helix</keyword>
<dbReference type="Gene3D" id="1.10.1760.20">
    <property type="match status" value="1"/>
</dbReference>
<evidence type="ECO:0000256" key="1">
    <source>
        <dbReference type="ARBA" id="ARBA00010692"/>
    </source>
</evidence>
<keyword evidence="2 3" id="KW-0472">Membrane</keyword>
<accession>A0A533IAN2</accession>
<comment type="similarity">
    <text evidence="1 2">Belongs to the BioY family.</text>
</comment>
<feature type="transmembrane region" description="Helical" evidence="3">
    <location>
        <begin position="82"/>
        <end position="105"/>
    </location>
</feature>
<dbReference type="PIRSF" id="PIRSF016661">
    <property type="entry name" value="BioY"/>
    <property type="match status" value="1"/>
</dbReference>
<dbReference type="AlphaFoldDB" id="A0A533IAN2"/>
<evidence type="ECO:0000313" key="5">
    <source>
        <dbReference type="Proteomes" id="UP000315344"/>
    </source>
</evidence>
<dbReference type="EMBL" id="VAFL01000002">
    <property type="protein sequence ID" value="TKW68183.1"/>
    <property type="molecule type" value="Genomic_DNA"/>
</dbReference>
<comment type="caution">
    <text evidence="4">The sequence shown here is derived from an EMBL/GenBank/DDBJ whole genome shotgun (WGS) entry which is preliminary data.</text>
</comment>
<keyword evidence="3" id="KW-0812">Transmembrane</keyword>
<proteinExistence type="inferred from homology"/>
<name>A0A533IAN2_PARDE</name>
<comment type="subcellular location">
    <subcellularLocation>
        <location evidence="2">Cell membrane</location>
        <topology evidence="2">Multi-pass membrane protein</topology>
    </subcellularLocation>
</comment>
<evidence type="ECO:0000256" key="3">
    <source>
        <dbReference type="SAM" id="Phobius"/>
    </source>
</evidence>
<protein>
    <recommendedName>
        <fullName evidence="2">Biotin transporter</fullName>
    </recommendedName>
</protein>
<gene>
    <name evidence="4" type="ORF">DI616_03520</name>
</gene>
<dbReference type="Pfam" id="PF02632">
    <property type="entry name" value="BioY"/>
    <property type="match status" value="1"/>
</dbReference>
<dbReference type="PANTHER" id="PTHR34295">
    <property type="entry name" value="BIOTIN TRANSPORTER BIOY"/>
    <property type="match status" value="1"/>
</dbReference>
<dbReference type="GO" id="GO:0015225">
    <property type="term" value="F:biotin transmembrane transporter activity"/>
    <property type="evidence" value="ECO:0007669"/>
    <property type="project" value="UniProtKB-UniRule"/>
</dbReference>
<evidence type="ECO:0000256" key="2">
    <source>
        <dbReference type="PIRNR" id="PIRNR016661"/>
    </source>
</evidence>
<dbReference type="GO" id="GO:0005886">
    <property type="term" value="C:plasma membrane"/>
    <property type="evidence" value="ECO:0007669"/>
    <property type="project" value="UniProtKB-SubCell"/>
</dbReference>
<dbReference type="PANTHER" id="PTHR34295:SF1">
    <property type="entry name" value="BIOTIN TRANSPORTER BIOY"/>
    <property type="match status" value="1"/>
</dbReference>
<organism evidence="4 5">
    <name type="scientific">Paracoccus denitrificans</name>
    <dbReference type="NCBI Taxonomy" id="266"/>
    <lineage>
        <taxon>Bacteria</taxon>
        <taxon>Pseudomonadati</taxon>
        <taxon>Pseudomonadota</taxon>
        <taxon>Alphaproteobacteria</taxon>
        <taxon>Rhodobacterales</taxon>
        <taxon>Paracoccaceae</taxon>
        <taxon>Paracoccus</taxon>
    </lineage>
</organism>